<keyword evidence="6 10" id="KW-0378">Hydrolase</keyword>
<dbReference type="GO" id="GO:0046872">
    <property type="term" value="F:metal ion binding"/>
    <property type="evidence" value="ECO:0007669"/>
    <property type="project" value="UniProtKB-KW"/>
</dbReference>
<keyword evidence="2 10" id="KW-0690">Ribosome biogenesis</keyword>
<keyword evidence="5 10" id="KW-0547">Nucleotide-binding</keyword>
<dbReference type="Proteomes" id="UP000484015">
    <property type="component" value="Unassembled WGS sequence"/>
</dbReference>
<evidence type="ECO:0000313" key="14">
    <source>
        <dbReference type="Proteomes" id="UP000484015"/>
    </source>
</evidence>
<comment type="caution">
    <text evidence="13">The sequence shown here is derived from an EMBL/GenBank/DDBJ whole genome shotgun (WGS) entry which is preliminary data.</text>
</comment>
<dbReference type="SUPFAM" id="SSF52540">
    <property type="entry name" value="P-loop containing nucleoside triphosphate hydrolases"/>
    <property type="match status" value="1"/>
</dbReference>
<dbReference type="GO" id="GO:0019843">
    <property type="term" value="F:rRNA binding"/>
    <property type="evidence" value="ECO:0007669"/>
    <property type="project" value="UniProtKB-KW"/>
</dbReference>
<dbReference type="Gene3D" id="1.10.40.50">
    <property type="entry name" value="Probable gtpase engc, domain 3"/>
    <property type="match status" value="1"/>
</dbReference>
<evidence type="ECO:0000256" key="5">
    <source>
        <dbReference type="ARBA" id="ARBA00022741"/>
    </source>
</evidence>
<comment type="similarity">
    <text evidence="10">Belongs to the TRAFAC class YlqF/YawG GTPase family. RsgA subfamily.</text>
</comment>
<evidence type="ECO:0000259" key="11">
    <source>
        <dbReference type="PROSITE" id="PS50936"/>
    </source>
</evidence>
<dbReference type="InterPro" id="IPR010914">
    <property type="entry name" value="RsgA_GTPase_dom"/>
</dbReference>
<keyword evidence="4 10" id="KW-0699">rRNA-binding</keyword>
<dbReference type="RefSeq" id="WP_155438111.1">
    <property type="nucleotide sequence ID" value="NZ_WNLA01000002.1"/>
</dbReference>
<dbReference type="PANTHER" id="PTHR32120:SF10">
    <property type="entry name" value="SMALL RIBOSOMAL SUBUNIT BIOGENESIS GTPASE RSGA"/>
    <property type="match status" value="1"/>
</dbReference>
<dbReference type="PROSITE" id="PS51721">
    <property type="entry name" value="G_CP"/>
    <property type="match status" value="1"/>
</dbReference>
<keyword evidence="8 10" id="KW-0694">RNA-binding</keyword>
<keyword evidence="3 10" id="KW-0479">Metal-binding</keyword>
<comment type="subunit">
    <text evidence="10">Monomer. Associates with 30S ribosomal subunit, binds 16S rRNA.</text>
</comment>
<dbReference type="GO" id="GO:0005525">
    <property type="term" value="F:GTP binding"/>
    <property type="evidence" value="ECO:0007669"/>
    <property type="project" value="UniProtKB-UniRule"/>
</dbReference>
<dbReference type="InterPro" id="IPR004881">
    <property type="entry name" value="Ribosome_biogen_GTPase_RsgA"/>
</dbReference>
<comment type="cofactor">
    <cofactor evidence="10">
        <name>Zn(2+)</name>
        <dbReference type="ChEBI" id="CHEBI:29105"/>
    </cofactor>
    <text evidence="10">Binds 1 zinc ion per subunit.</text>
</comment>
<evidence type="ECO:0000256" key="2">
    <source>
        <dbReference type="ARBA" id="ARBA00022517"/>
    </source>
</evidence>
<organism evidence="13 14">
    <name type="scientific">Pseudoduganella ginsengisoli</name>
    <dbReference type="NCBI Taxonomy" id="1462440"/>
    <lineage>
        <taxon>Bacteria</taxon>
        <taxon>Pseudomonadati</taxon>
        <taxon>Pseudomonadota</taxon>
        <taxon>Betaproteobacteria</taxon>
        <taxon>Burkholderiales</taxon>
        <taxon>Oxalobacteraceae</taxon>
        <taxon>Telluria group</taxon>
        <taxon>Pseudoduganella</taxon>
    </lineage>
</organism>
<gene>
    <name evidence="10 13" type="primary">rsgA</name>
    <name evidence="13" type="ORF">GM668_06495</name>
</gene>
<feature type="binding site" evidence="10">
    <location>
        <position position="278"/>
    </location>
    <ligand>
        <name>Zn(2+)</name>
        <dbReference type="ChEBI" id="CHEBI:29105"/>
    </ligand>
</feature>
<dbReference type="HAMAP" id="MF_01820">
    <property type="entry name" value="GTPase_RsgA"/>
    <property type="match status" value="1"/>
</dbReference>
<dbReference type="EC" id="3.6.1.-" evidence="10"/>
<dbReference type="InterPro" id="IPR030378">
    <property type="entry name" value="G_CP_dom"/>
</dbReference>
<keyword evidence="14" id="KW-1185">Reference proteome</keyword>
<dbReference type="Gene3D" id="3.40.50.300">
    <property type="entry name" value="P-loop containing nucleotide triphosphate hydrolases"/>
    <property type="match status" value="1"/>
</dbReference>
<proteinExistence type="inferred from homology"/>
<dbReference type="CDD" id="cd01854">
    <property type="entry name" value="YjeQ_EngC"/>
    <property type="match status" value="1"/>
</dbReference>
<dbReference type="GO" id="GO:0003924">
    <property type="term" value="F:GTPase activity"/>
    <property type="evidence" value="ECO:0007669"/>
    <property type="project" value="UniProtKB-UniRule"/>
</dbReference>
<evidence type="ECO:0000256" key="6">
    <source>
        <dbReference type="ARBA" id="ARBA00022801"/>
    </source>
</evidence>
<reference evidence="13 14" key="1">
    <citation type="submission" date="2019-11" db="EMBL/GenBank/DDBJ databases">
        <title>Type strains purchased from KCTC, JCM and DSMZ.</title>
        <authorList>
            <person name="Lu H."/>
        </authorList>
    </citation>
    <scope>NUCLEOTIDE SEQUENCE [LARGE SCALE GENOMIC DNA]</scope>
    <source>
        <strain evidence="13 14">KCTC 42409</strain>
    </source>
</reference>
<feature type="binding site" evidence="10">
    <location>
        <position position="291"/>
    </location>
    <ligand>
        <name>Zn(2+)</name>
        <dbReference type="ChEBI" id="CHEBI:29105"/>
    </ligand>
</feature>
<keyword evidence="9 10" id="KW-0342">GTP-binding</keyword>
<protein>
    <recommendedName>
        <fullName evidence="10">Small ribosomal subunit biogenesis GTPase RsgA</fullName>
        <ecNumber evidence="10">3.6.1.-</ecNumber>
    </recommendedName>
</protein>
<feature type="domain" description="CP-type G" evidence="12">
    <location>
        <begin position="92"/>
        <end position="255"/>
    </location>
</feature>
<evidence type="ECO:0000256" key="1">
    <source>
        <dbReference type="ARBA" id="ARBA00022490"/>
    </source>
</evidence>
<keyword evidence="7 10" id="KW-0862">Zinc</keyword>
<dbReference type="EMBL" id="WNLA01000002">
    <property type="protein sequence ID" value="MTW01737.1"/>
    <property type="molecule type" value="Genomic_DNA"/>
</dbReference>
<evidence type="ECO:0000313" key="13">
    <source>
        <dbReference type="EMBL" id="MTW01737.1"/>
    </source>
</evidence>
<keyword evidence="1 10" id="KW-0963">Cytoplasm</keyword>
<accession>A0A6L6PW57</accession>
<feature type="binding site" evidence="10">
    <location>
        <begin position="147"/>
        <end position="150"/>
    </location>
    <ligand>
        <name>GTP</name>
        <dbReference type="ChEBI" id="CHEBI:37565"/>
    </ligand>
</feature>
<evidence type="ECO:0000259" key="12">
    <source>
        <dbReference type="PROSITE" id="PS51721"/>
    </source>
</evidence>
<evidence type="ECO:0000256" key="9">
    <source>
        <dbReference type="ARBA" id="ARBA00023134"/>
    </source>
</evidence>
<comment type="subcellular location">
    <subcellularLocation>
        <location evidence="10">Cytoplasm</location>
    </subcellularLocation>
</comment>
<evidence type="ECO:0000256" key="8">
    <source>
        <dbReference type="ARBA" id="ARBA00022884"/>
    </source>
</evidence>
<comment type="function">
    <text evidence="10">One of several proteins that assist in the late maturation steps of the functional core of the 30S ribosomal subunit. Helps release RbfA from mature subunits. May play a role in the assembly of ribosomal proteins into the subunit. Circularly permuted GTPase that catalyzes slow GTP hydrolysis, GTPase activity is stimulated by the 30S ribosomal subunit.</text>
</comment>
<feature type="binding site" evidence="10">
    <location>
        <position position="283"/>
    </location>
    <ligand>
        <name>Zn(2+)</name>
        <dbReference type="ChEBI" id="CHEBI:29105"/>
    </ligand>
</feature>
<sequence>MTYSSLQKFGWSNVFFQQLSFDEICTEGTLEQIFRITAIHRNRVEAMGANGESSIICGAEFQPLSQHLAVGDWVMAEAAHEHHRLVRIFEPKNRVRRISNGLPQVIAANLDYLWIVTSANEEFNVKRLERYLALAHEFDITPVVILTKTDICDDLEHYLGQLDSLGADNVHALSVNTPGSLDALSAYMSEGSTIALMGSSGVGKSTLINAMFHTDLATQAIREDDAHGRHTTTHRELFFCDNGVAIIDTPGMRELQLYDAEQGLERVFHSIVELSQQCRYNNCTHAEEPGCAIQAAIASETITQAHFDNYLKLLKEEASQKRRAEGAHAVKHYYRDYFKKVYSGRKDQW</sequence>
<dbReference type="GO" id="GO:0042274">
    <property type="term" value="P:ribosomal small subunit biogenesis"/>
    <property type="evidence" value="ECO:0007669"/>
    <property type="project" value="UniProtKB-UniRule"/>
</dbReference>
<evidence type="ECO:0000256" key="10">
    <source>
        <dbReference type="HAMAP-Rule" id="MF_01820"/>
    </source>
</evidence>
<dbReference type="AlphaFoldDB" id="A0A6L6PW57"/>
<dbReference type="PROSITE" id="PS50936">
    <property type="entry name" value="ENGC_GTPASE"/>
    <property type="match status" value="1"/>
</dbReference>
<evidence type="ECO:0000256" key="3">
    <source>
        <dbReference type="ARBA" id="ARBA00022723"/>
    </source>
</evidence>
<name>A0A6L6PW57_9BURK</name>
<evidence type="ECO:0000256" key="4">
    <source>
        <dbReference type="ARBA" id="ARBA00022730"/>
    </source>
</evidence>
<dbReference type="OrthoDB" id="9809485at2"/>
<dbReference type="GO" id="GO:0005737">
    <property type="term" value="C:cytoplasm"/>
    <property type="evidence" value="ECO:0007669"/>
    <property type="project" value="UniProtKB-SubCell"/>
</dbReference>
<dbReference type="Pfam" id="PF03193">
    <property type="entry name" value="RsgA_GTPase"/>
    <property type="match status" value="1"/>
</dbReference>
<dbReference type="PANTHER" id="PTHR32120">
    <property type="entry name" value="SMALL RIBOSOMAL SUBUNIT BIOGENESIS GTPASE RSGA"/>
    <property type="match status" value="1"/>
</dbReference>
<dbReference type="NCBIfam" id="TIGR00157">
    <property type="entry name" value="ribosome small subunit-dependent GTPase A"/>
    <property type="match status" value="1"/>
</dbReference>
<evidence type="ECO:0000256" key="7">
    <source>
        <dbReference type="ARBA" id="ARBA00022833"/>
    </source>
</evidence>
<feature type="binding site" evidence="10">
    <location>
        <position position="285"/>
    </location>
    <ligand>
        <name>Zn(2+)</name>
        <dbReference type="ChEBI" id="CHEBI:29105"/>
    </ligand>
</feature>
<dbReference type="InterPro" id="IPR027417">
    <property type="entry name" value="P-loop_NTPase"/>
</dbReference>
<feature type="domain" description="EngC GTPase" evidence="11">
    <location>
        <begin position="108"/>
        <end position="253"/>
    </location>
</feature>
<feature type="binding site" evidence="10">
    <location>
        <begin position="198"/>
        <end position="206"/>
    </location>
    <ligand>
        <name>GTP</name>
        <dbReference type="ChEBI" id="CHEBI:37565"/>
    </ligand>
</feature>